<feature type="compositionally biased region" description="Low complexity" evidence="1">
    <location>
        <begin position="590"/>
        <end position="610"/>
    </location>
</feature>
<reference evidence="2 3" key="1">
    <citation type="submission" date="2017-12" db="EMBL/GenBank/DDBJ databases">
        <title>Sequencing, de novo assembly and annotation of complete genome of a new Thraustochytrid species, strain FCC1311.</title>
        <authorList>
            <person name="Sedici K."/>
            <person name="Godart F."/>
            <person name="Aiese Cigliano R."/>
            <person name="Sanseverino W."/>
            <person name="Barakat M."/>
            <person name="Ortet P."/>
            <person name="Marechal E."/>
            <person name="Cagnac O."/>
            <person name="Amato A."/>
        </authorList>
    </citation>
    <scope>NUCLEOTIDE SEQUENCE [LARGE SCALE GENOMIC DNA]</scope>
</reference>
<dbReference type="InParanoid" id="A0A2R5GM97"/>
<evidence type="ECO:0000256" key="1">
    <source>
        <dbReference type="SAM" id="MobiDB-lite"/>
    </source>
</evidence>
<dbReference type="EMBL" id="BEYU01000105">
    <property type="protein sequence ID" value="GBG31755.1"/>
    <property type="molecule type" value="Genomic_DNA"/>
</dbReference>
<accession>A0A2R5GM97</accession>
<sequence>MRGVCAAPNTQNLAVLTTSETLGRVEHQQNFWPCAEPPDAPLCAIRNLTIRDEDLKFSPLMLRDELTGVRQRAADTHDVTGLSQADSEATDRIPATPQDVGAQASPQSPTENKAADSAPSFSEEKTASTLTSSLKSKPSADQEGVSGDATPTITQETTPKSLQVQEQEQATPANVPEPSAPAQEPLVAGDTVTVLPYKLNGSKGRDALHGAGIVKGVSEDGTTVDVKFVLGGRNKRVPRDLVVTFDATGEMALIAEAKRASLGRNHVPSADSSTSSAIAEPTEPKPKEETSQGTASSIPNSSAYVRRSYRCNGLHQLRSARVVKLLDRLWANDPDDTSLKVLRLKNHIDADSNKQVIMEVLDALEQNNVVQALYIQNMEEAMDDETLGRLTEVLRANSRIWALNVGENYRVSREGWEQFAEDLAHTYVTHLYAGSETTVYGALKVRMRNVIRSNRIKHRLHNSPDNVEVIAQIGQMWWNPRNAKALQPHLPSEAQKIAQVKVNPLVGRKVVVTVRTETQVQRRLGRVVKYNDQHNAHLIAWIPIKASPRSSSGARKPDIQEGSWLSLEDLDVLVSGPMAWGRPKDIITADTSASTSTSTSASTSASTSTSPNKRTREDIKEDTPLVTPTKKAKRSSEDRSLGDGCLDLWFALTSIPACKPFLTASNRRKRQRDYTGPRDLMTIRVMARGLEYATMSDFADDIRTFFQHEVNAGDASDVKLTGFFASMSVAQLAKELMDSFERELVPALEKYGRLTQTHRPSTAKKQLNLRSQETPVVATPSPQVQAQVHNKETEDKQPANENNQSAAASEGDQPLAANENDQHAENENNQPPAAREPLIKTPTTPAGPPNPSKEYEPIQIFWPNGQKTQSKGGKIMCLFLSDNENNIVSVPRRTVKPWAAMKAPAYVPKDVMKFAESEECLYCYANNMLCT</sequence>
<feature type="region of interest" description="Disordered" evidence="1">
    <location>
        <begin position="262"/>
        <end position="299"/>
    </location>
</feature>
<keyword evidence="3" id="KW-1185">Reference proteome</keyword>
<name>A0A2R5GM97_9STRA</name>
<dbReference type="InterPro" id="IPR032675">
    <property type="entry name" value="LRR_dom_sf"/>
</dbReference>
<feature type="compositionally biased region" description="Polar residues" evidence="1">
    <location>
        <begin position="755"/>
        <end position="788"/>
    </location>
</feature>
<comment type="caution">
    <text evidence="2">The sequence shown here is derived from an EMBL/GenBank/DDBJ whole genome shotgun (WGS) entry which is preliminary data.</text>
</comment>
<dbReference type="Proteomes" id="UP000241890">
    <property type="component" value="Unassembled WGS sequence"/>
</dbReference>
<feature type="region of interest" description="Disordered" evidence="1">
    <location>
        <begin position="70"/>
        <end position="185"/>
    </location>
</feature>
<evidence type="ECO:0000313" key="2">
    <source>
        <dbReference type="EMBL" id="GBG31755.1"/>
    </source>
</evidence>
<evidence type="ECO:0000313" key="3">
    <source>
        <dbReference type="Proteomes" id="UP000241890"/>
    </source>
</evidence>
<feature type="compositionally biased region" description="Polar residues" evidence="1">
    <location>
        <begin position="149"/>
        <end position="172"/>
    </location>
</feature>
<dbReference type="OrthoDB" id="568100at2759"/>
<feature type="compositionally biased region" description="Basic and acidic residues" evidence="1">
    <location>
        <begin position="789"/>
        <end position="798"/>
    </location>
</feature>
<proteinExistence type="predicted"/>
<feature type="region of interest" description="Disordered" evidence="1">
    <location>
        <begin position="755"/>
        <end position="854"/>
    </location>
</feature>
<dbReference type="AlphaFoldDB" id="A0A2R5GM97"/>
<feature type="compositionally biased region" description="Low complexity" evidence="1">
    <location>
        <begin position="127"/>
        <end position="139"/>
    </location>
</feature>
<gene>
    <name evidence="2" type="ORF">FCC1311_079802</name>
</gene>
<feature type="compositionally biased region" description="Basic and acidic residues" evidence="1">
    <location>
        <begin position="614"/>
        <end position="623"/>
    </location>
</feature>
<dbReference type="Gene3D" id="3.80.10.10">
    <property type="entry name" value="Ribonuclease Inhibitor"/>
    <property type="match status" value="1"/>
</dbReference>
<organism evidence="2 3">
    <name type="scientific">Hondaea fermentalgiana</name>
    <dbReference type="NCBI Taxonomy" id="2315210"/>
    <lineage>
        <taxon>Eukaryota</taxon>
        <taxon>Sar</taxon>
        <taxon>Stramenopiles</taxon>
        <taxon>Bigyra</taxon>
        <taxon>Labyrinthulomycetes</taxon>
        <taxon>Thraustochytrida</taxon>
        <taxon>Thraustochytriidae</taxon>
        <taxon>Hondaea</taxon>
    </lineage>
</organism>
<feature type="region of interest" description="Disordered" evidence="1">
    <location>
        <begin position="590"/>
        <end position="639"/>
    </location>
</feature>
<protein>
    <submittedName>
        <fullName evidence="2">Uncharacterized protein</fullName>
    </submittedName>
</protein>
<feature type="compositionally biased region" description="Low complexity" evidence="1">
    <location>
        <begin position="799"/>
        <end position="810"/>
    </location>
</feature>